<evidence type="ECO:0000313" key="4">
    <source>
        <dbReference type="EMBL" id="GAA0538693.1"/>
    </source>
</evidence>
<dbReference type="CDD" id="cd16148">
    <property type="entry name" value="sulfatase_like"/>
    <property type="match status" value="1"/>
</dbReference>
<dbReference type="InterPro" id="IPR050738">
    <property type="entry name" value="Sulfatase"/>
</dbReference>
<dbReference type="InterPro" id="IPR017850">
    <property type="entry name" value="Alkaline_phosphatase_core_sf"/>
</dbReference>
<evidence type="ECO:0000313" key="7">
    <source>
        <dbReference type="Proteomes" id="UP001567571"/>
    </source>
</evidence>
<feature type="region of interest" description="Disordered" evidence="2">
    <location>
        <begin position="370"/>
        <end position="407"/>
    </location>
</feature>
<dbReference type="SUPFAM" id="SSF53649">
    <property type="entry name" value="Alkaline phosphatase-like"/>
    <property type="match status" value="1"/>
</dbReference>
<comment type="similarity">
    <text evidence="1">Belongs to the sulfatase family.</text>
</comment>
<reference evidence="4" key="1">
    <citation type="journal article" date="2014" name="Int. J. Syst. Evol. Microbiol.">
        <title>Complete genome sequence of Corynebacterium casei LMG S-19264T (=DSM 44701T), isolated from a smear-ripened cheese.</title>
        <authorList>
            <consortium name="US DOE Joint Genome Institute (JGI-PGF)"/>
            <person name="Walter F."/>
            <person name="Albersmeier A."/>
            <person name="Kalinowski J."/>
            <person name="Ruckert C."/>
        </authorList>
    </citation>
    <scope>NUCLEOTIDE SEQUENCE</scope>
    <source>
        <strain evidence="4">JCM 14265</strain>
    </source>
</reference>
<evidence type="ECO:0000256" key="2">
    <source>
        <dbReference type="SAM" id="MobiDB-lite"/>
    </source>
</evidence>
<proteinExistence type="inferred from homology"/>
<accession>A0AAV3SRE5</accession>
<evidence type="ECO:0000259" key="3">
    <source>
        <dbReference type="Pfam" id="PF00884"/>
    </source>
</evidence>
<organism evidence="4 6">
    <name type="scientific">Halorubrum ejinorense</name>
    <dbReference type="NCBI Taxonomy" id="425309"/>
    <lineage>
        <taxon>Archaea</taxon>
        <taxon>Methanobacteriati</taxon>
        <taxon>Methanobacteriota</taxon>
        <taxon>Stenosarchaea group</taxon>
        <taxon>Halobacteria</taxon>
        <taxon>Halobacteriales</taxon>
        <taxon>Haloferacaceae</taxon>
        <taxon>Halorubrum</taxon>
    </lineage>
</organism>
<dbReference type="EMBL" id="BAAADQ010000004">
    <property type="protein sequence ID" value="GAA0538693.1"/>
    <property type="molecule type" value="Genomic_DNA"/>
</dbReference>
<dbReference type="Gene3D" id="3.40.720.10">
    <property type="entry name" value="Alkaline Phosphatase, subunit A"/>
    <property type="match status" value="1"/>
</dbReference>
<gene>
    <name evidence="5" type="ORF">ABNG02_14690</name>
    <name evidence="4" type="ORF">GCM10008994_12320</name>
</gene>
<keyword evidence="7" id="KW-1185">Reference proteome</keyword>
<sequence>MTGDSSAHTTADVDASSHDAAVSNVVLVTVDSLRADAVSPYDADRHSPVIDSLAADGTVFDRAFANGNWTPFSFPSILASEPVFARTGDIGVGESETLAEVLSEADVATGGFNAANGFLTEHWGYPDGFDEFEPFVTSVGSSVYSRYLAAHPTVEAWIQLASSPVRRLGSKLRGDSDDRPFLDASRMFDVEDAATAFVDDTDEPFFLWVHYMDTHTPYVPAPRYIREVSDGIVGTHQMLHAHARTSLGLEVGERTLRELRTLYQATVRQVDASVGRLLDSLDDAGVADDTAVLLAGDHGEEFQEHGHLAHYPKLYDELIHVPLVADVPGLDGGRVDGHVGLDAIPPTVADLLGVDPADEWHGESLVPALRGDAEPSADTPDDSTDQPTKDEAAAGSDPGENSELADDPVVSVTVRGDDVTQQPIPRSLSDGDLFVSARDDDWTYIENVDAGEAELYHRSADPTQQENLALDPDDRAQAVIDRLAPVVDAHAELLRERGEAAEAAAAERGDDGDEVDEDLEARLEALGYK</sequence>
<dbReference type="Pfam" id="PF00884">
    <property type="entry name" value="Sulfatase"/>
    <property type="match status" value="1"/>
</dbReference>
<dbReference type="RefSeq" id="WP_343777527.1">
    <property type="nucleotide sequence ID" value="NZ_BAAADQ010000004.1"/>
</dbReference>
<keyword evidence="4" id="KW-0378">Hydrolase</keyword>
<dbReference type="AlphaFoldDB" id="A0AAV3SRE5"/>
<evidence type="ECO:0000256" key="1">
    <source>
        <dbReference type="ARBA" id="ARBA00008779"/>
    </source>
</evidence>
<reference evidence="5 7" key="3">
    <citation type="submission" date="2024-06" db="EMBL/GenBank/DDBJ databases">
        <title>Halorubrum miltondacostae sp. nov., a potential PHA producer isolated from an inland solar saltern in Rio Maior, Portugal.</title>
        <authorList>
            <person name="Albuquerque L."/>
            <person name="Viver T."/>
            <person name="Barroso C."/>
            <person name="Claudino R."/>
            <person name="Galvan M."/>
            <person name="Simoes G."/>
            <person name="Lobo Da Cunha A."/>
            <person name="Egas C."/>
        </authorList>
    </citation>
    <scope>NUCLEOTIDE SEQUENCE [LARGE SCALE GENOMIC DNA]</scope>
    <source>
        <strain evidence="5 7">DSM 18646</strain>
    </source>
</reference>
<dbReference type="PANTHER" id="PTHR42693">
    <property type="entry name" value="ARYLSULFATASE FAMILY MEMBER"/>
    <property type="match status" value="1"/>
</dbReference>
<dbReference type="PANTHER" id="PTHR42693:SF33">
    <property type="entry name" value="ARYLSULFATASE"/>
    <property type="match status" value="1"/>
</dbReference>
<feature type="domain" description="Sulfatase N-terminal" evidence="3">
    <location>
        <begin position="23"/>
        <end position="354"/>
    </location>
</feature>
<name>A0AAV3SRE5_9EURY</name>
<dbReference type="InterPro" id="IPR000917">
    <property type="entry name" value="Sulfatase_N"/>
</dbReference>
<reference evidence="4" key="2">
    <citation type="submission" date="2023-12" db="EMBL/GenBank/DDBJ databases">
        <authorList>
            <person name="Sun Q."/>
            <person name="Inoue M."/>
        </authorList>
    </citation>
    <scope>NUCLEOTIDE SEQUENCE</scope>
    <source>
        <strain evidence="4">JCM 14265</strain>
    </source>
</reference>
<dbReference type="GO" id="GO:0004065">
    <property type="term" value="F:arylsulfatase activity"/>
    <property type="evidence" value="ECO:0007669"/>
    <property type="project" value="TreeGrafter"/>
</dbReference>
<protein>
    <submittedName>
        <fullName evidence="4 5">Sulfatase</fullName>
    </submittedName>
</protein>
<comment type="caution">
    <text evidence="4">The sequence shown here is derived from an EMBL/GenBank/DDBJ whole genome shotgun (WGS) entry which is preliminary data.</text>
</comment>
<dbReference type="Proteomes" id="UP001567571">
    <property type="component" value="Unassembled WGS sequence"/>
</dbReference>
<evidence type="ECO:0000313" key="5">
    <source>
        <dbReference type="EMBL" id="MEZ3168565.1"/>
    </source>
</evidence>
<dbReference type="EMBL" id="JBEDNW010000009">
    <property type="protein sequence ID" value="MEZ3168565.1"/>
    <property type="molecule type" value="Genomic_DNA"/>
</dbReference>
<dbReference type="Proteomes" id="UP001501425">
    <property type="component" value="Unassembled WGS sequence"/>
</dbReference>
<evidence type="ECO:0000313" key="6">
    <source>
        <dbReference type="Proteomes" id="UP001501425"/>
    </source>
</evidence>